<keyword evidence="9" id="KW-1185">Reference proteome</keyword>
<comment type="similarity">
    <text evidence="1 4">Belongs to the TPP enzyme family.</text>
</comment>
<evidence type="ECO:0000313" key="8">
    <source>
        <dbReference type="EMBL" id="AZV80198.1"/>
    </source>
</evidence>
<evidence type="ECO:0000256" key="2">
    <source>
        <dbReference type="ARBA" id="ARBA00022679"/>
    </source>
</evidence>
<feature type="domain" description="Thiamine pyrophosphate enzyme N-terminal TPP-binding" evidence="7">
    <location>
        <begin position="13"/>
        <end position="127"/>
    </location>
</feature>
<dbReference type="GO" id="GO:0030976">
    <property type="term" value="F:thiamine pyrophosphate binding"/>
    <property type="evidence" value="ECO:0007669"/>
    <property type="project" value="InterPro"/>
</dbReference>
<dbReference type="InterPro" id="IPR012000">
    <property type="entry name" value="Thiamin_PyroP_enz_cen_dom"/>
</dbReference>
<dbReference type="InterPro" id="IPR012001">
    <property type="entry name" value="Thiamin_PyroP_enz_TPP-bd_dom"/>
</dbReference>
<dbReference type="GO" id="GO:0009097">
    <property type="term" value="P:isoleucine biosynthetic process"/>
    <property type="evidence" value="ECO:0007669"/>
    <property type="project" value="TreeGrafter"/>
</dbReference>
<dbReference type="InterPro" id="IPR029061">
    <property type="entry name" value="THDP-binding"/>
</dbReference>
<feature type="domain" description="Thiamine pyrophosphate enzyme TPP-binding" evidence="6">
    <location>
        <begin position="396"/>
        <end position="541"/>
    </location>
</feature>
<reference evidence="8 9" key="1">
    <citation type="submission" date="2018-10" db="EMBL/GenBank/DDBJ databases">
        <title>Parasedimentitalea marina sp. nov., a psychrophilic bacterium isolated from deep seawater of the New Britain Trench.</title>
        <authorList>
            <person name="Cao J."/>
        </authorList>
    </citation>
    <scope>NUCLEOTIDE SEQUENCE [LARGE SCALE GENOMIC DNA]</scope>
    <source>
        <strain evidence="8 9">W43</strain>
    </source>
</reference>
<evidence type="ECO:0000313" key="9">
    <source>
        <dbReference type="Proteomes" id="UP000283063"/>
    </source>
</evidence>
<dbReference type="FunFam" id="3.40.50.970:FF:000007">
    <property type="entry name" value="Acetolactate synthase"/>
    <property type="match status" value="1"/>
</dbReference>
<evidence type="ECO:0000259" key="6">
    <source>
        <dbReference type="Pfam" id="PF02775"/>
    </source>
</evidence>
<dbReference type="SUPFAM" id="SSF52518">
    <property type="entry name" value="Thiamin diphosphate-binding fold (THDP-binding)"/>
    <property type="match status" value="2"/>
</dbReference>
<dbReference type="InterPro" id="IPR029035">
    <property type="entry name" value="DHS-like_NAD/FAD-binding_dom"/>
</dbReference>
<evidence type="ECO:0000256" key="3">
    <source>
        <dbReference type="ARBA" id="ARBA00023052"/>
    </source>
</evidence>
<name>A0A3T0N846_9RHOB</name>
<dbReference type="NCBIfam" id="NF006052">
    <property type="entry name" value="PRK08199.1"/>
    <property type="match status" value="1"/>
</dbReference>
<dbReference type="RefSeq" id="WP_127750785.1">
    <property type="nucleotide sequence ID" value="NZ_CP033219.1"/>
</dbReference>
<dbReference type="Gene3D" id="3.40.50.970">
    <property type="match status" value="2"/>
</dbReference>
<proteinExistence type="inferred from homology"/>
<evidence type="ECO:0000259" key="5">
    <source>
        <dbReference type="Pfam" id="PF00205"/>
    </source>
</evidence>
<dbReference type="Proteomes" id="UP000283063">
    <property type="component" value="Chromosome"/>
</dbReference>
<dbReference type="PANTHER" id="PTHR18968">
    <property type="entry name" value="THIAMINE PYROPHOSPHATE ENZYMES"/>
    <property type="match status" value="1"/>
</dbReference>
<protein>
    <submittedName>
        <fullName evidence="8">Thiamine pyrophosphate-binding protein</fullName>
    </submittedName>
</protein>
<evidence type="ECO:0000256" key="4">
    <source>
        <dbReference type="RuleBase" id="RU362132"/>
    </source>
</evidence>
<dbReference type="GO" id="GO:0005948">
    <property type="term" value="C:acetolactate synthase complex"/>
    <property type="evidence" value="ECO:0007669"/>
    <property type="project" value="TreeGrafter"/>
</dbReference>
<keyword evidence="2" id="KW-0808">Transferase</keyword>
<dbReference type="Pfam" id="PF02776">
    <property type="entry name" value="TPP_enzyme_N"/>
    <property type="match status" value="1"/>
</dbReference>
<dbReference type="GO" id="GO:0000287">
    <property type="term" value="F:magnesium ion binding"/>
    <property type="evidence" value="ECO:0007669"/>
    <property type="project" value="InterPro"/>
</dbReference>
<dbReference type="GO" id="GO:0003984">
    <property type="term" value="F:acetolactate synthase activity"/>
    <property type="evidence" value="ECO:0007669"/>
    <property type="project" value="TreeGrafter"/>
</dbReference>
<organism evidence="8 9">
    <name type="scientific">Parasedimentitalea marina</name>
    <dbReference type="NCBI Taxonomy" id="2483033"/>
    <lineage>
        <taxon>Bacteria</taxon>
        <taxon>Pseudomonadati</taxon>
        <taxon>Pseudomonadota</taxon>
        <taxon>Alphaproteobacteria</taxon>
        <taxon>Rhodobacterales</taxon>
        <taxon>Paracoccaceae</taxon>
        <taxon>Parasedimentitalea</taxon>
    </lineage>
</organism>
<dbReference type="CDD" id="cd00568">
    <property type="entry name" value="TPP_enzymes"/>
    <property type="match status" value="1"/>
</dbReference>
<dbReference type="AlphaFoldDB" id="A0A3T0N846"/>
<sequence length="569" mass="61192">MTNSQKMDKVARSGGQILADQLKVLGADKVFCVPGESFLDLLNGLYTQSDSIQTVMCRHEGGAANMADAYGKMTGKPGICAVTRGPGATNASNGVHTAFQDSTPMILLIGQVGRSMVDREAFQEVDYRRMFGQMAKWVAQIDDASRIPEYMSRAWKTALSGRPGPVVLALPEDMLTDVVSVADLTPTPLAKPAPTPASVHELGTLLQNAKAPLMLVGGPGWSAECGHKAMAVASRMGLPVATSFRCQDYVDNNHPNYVGVLGIAPSPELLRRIADEVDLLIVVGSRLGEMTTQGYELINIPDPQMDFVHIHPAAEELGHVYNPTLSMVATADAFFDSLDVLPDGDGVTRWADWREQQTADYKSFLKPTDVPGSLNMAHVIRHITEVMPKTTVLTNGAGNYTVWGHRFHQHTDYRTQLAPTSGSMGYGVPAAIAAKLVAPERAVIALAGDGCFLMTGQELATAKQYGADVIYLVINNGMFGTIRMHQERYYPARTIGTDLHNPDFVAYAASFGIAGELVTKTDEFPAALERARAASGGYLIELVVDPQALTPTQTLAQATQQGRQNTAAS</sequence>
<dbReference type="KEGG" id="sedi:EBB79_21405"/>
<gene>
    <name evidence="8" type="ORF">EBB79_21405</name>
</gene>
<dbReference type="CDD" id="cd07035">
    <property type="entry name" value="TPP_PYR_POX_like"/>
    <property type="match status" value="1"/>
</dbReference>
<dbReference type="Pfam" id="PF02775">
    <property type="entry name" value="TPP_enzyme_C"/>
    <property type="match status" value="1"/>
</dbReference>
<dbReference type="SUPFAM" id="SSF52467">
    <property type="entry name" value="DHS-like NAD/FAD-binding domain"/>
    <property type="match status" value="1"/>
</dbReference>
<dbReference type="GO" id="GO:0009099">
    <property type="term" value="P:L-valine biosynthetic process"/>
    <property type="evidence" value="ECO:0007669"/>
    <property type="project" value="TreeGrafter"/>
</dbReference>
<dbReference type="GO" id="GO:0050660">
    <property type="term" value="F:flavin adenine dinucleotide binding"/>
    <property type="evidence" value="ECO:0007669"/>
    <property type="project" value="TreeGrafter"/>
</dbReference>
<dbReference type="EMBL" id="CP033219">
    <property type="protein sequence ID" value="AZV80198.1"/>
    <property type="molecule type" value="Genomic_DNA"/>
</dbReference>
<dbReference type="InterPro" id="IPR000399">
    <property type="entry name" value="TPP-bd_CS"/>
</dbReference>
<dbReference type="Pfam" id="PF00205">
    <property type="entry name" value="TPP_enzyme_M"/>
    <property type="match status" value="1"/>
</dbReference>
<keyword evidence="3 4" id="KW-0786">Thiamine pyrophosphate</keyword>
<dbReference type="OrthoDB" id="4494979at2"/>
<dbReference type="PANTHER" id="PTHR18968:SF120">
    <property type="entry name" value="ACETOLACTATE SYNTHASE LARGE SUBUNIT"/>
    <property type="match status" value="1"/>
</dbReference>
<evidence type="ECO:0000259" key="7">
    <source>
        <dbReference type="Pfam" id="PF02776"/>
    </source>
</evidence>
<dbReference type="PROSITE" id="PS00187">
    <property type="entry name" value="TPP_ENZYMES"/>
    <property type="match status" value="1"/>
</dbReference>
<dbReference type="InterPro" id="IPR011766">
    <property type="entry name" value="TPP_enzyme_TPP-bd"/>
</dbReference>
<dbReference type="Gene3D" id="3.40.50.1220">
    <property type="entry name" value="TPP-binding domain"/>
    <property type="match status" value="1"/>
</dbReference>
<accession>A0A3T0N846</accession>
<dbReference type="InterPro" id="IPR045229">
    <property type="entry name" value="TPP_enz"/>
</dbReference>
<feature type="domain" description="Thiamine pyrophosphate enzyme central" evidence="5">
    <location>
        <begin position="202"/>
        <end position="337"/>
    </location>
</feature>
<evidence type="ECO:0000256" key="1">
    <source>
        <dbReference type="ARBA" id="ARBA00007812"/>
    </source>
</evidence>